<organism evidence="2 3">
    <name type="scientific">Galerina marginata (strain CBS 339.88)</name>
    <dbReference type="NCBI Taxonomy" id="685588"/>
    <lineage>
        <taxon>Eukaryota</taxon>
        <taxon>Fungi</taxon>
        <taxon>Dikarya</taxon>
        <taxon>Basidiomycota</taxon>
        <taxon>Agaricomycotina</taxon>
        <taxon>Agaricomycetes</taxon>
        <taxon>Agaricomycetidae</taxon>
        <taxon>Agaricales</taxon>
        <taxon>Agaricineae</taxon>
        <taxon>Strophariaceae</taxon>
        <taxon>Galerina</taxon>
    </lineage>
</organism>
<dbReference type="EMBL" id="KL142416">
    <property type="protein sequence ID" value="KDR67292.1"/>
    <property type="molecule type" value="Genomic_DNA"/>
</dbReference>
<feature type="transmembrane region" description="Helical" evidence="1">
    <location>
        <begin position="73"/>
        <end position="93"/>
    </location>
</feature>
<protein>
    <submittedName>
        <fullName evidence="2">Uncharacterized protein</fullName>
    </submittedName>
</protein>
<keyword evidence="1" id="KW-0812">Transmembrane</keyword>
<accession>A0A067SBF8</accession>
<feature type="transmembrane region" description="Helical" evidence="1">
    <location>
        <begin position="21"/>
        <end position="40"/>
    </location>
</feature>
<dbReference type="AlphaFoldDB" id="A0A067SBF8"/>
<dbReference type="Proteomes" id="UP000027222">
    <property type="component" value="Unassembled WGS sequence"/>
</dbReference>
<evidence type="ECO:0000313" key="3">
    <source>
        <dbReference type="Proteomes" id="UP000027222"/>
    </source>
</evidence>
<feature type="transmembrane region" description="Helical" evidence="1">
    <location>
        <begin position="145"/>
        <end position="165"/>
    </location>
</feature>
<dbReference type="HOGENOM" id="CLU_035509_14_2_1"/>
<sequence length="196" mass="21967">MLAEAILQLRLYALYSGKKKILCLMLTVYVVCSAASAWIMENRLATISKTLSTQIPNGRFCTTNYLPPRLYTFWIPILACETLLFVLAVARGFQSLTNDDHGPLPHRGQQLFDLLIRDSVIYFLVIGLVYLGCLIFWIMNPSILWEAPIGFSVAFSCTLSSRMILNIREAGDLQARSCSQQLLLPTSPPTSSSLRE</sequence>
<name>A0A067SBF8_GALM3</name>
<feature type="transmembrane region" description="Helical" evidence="1">
    <location>
        <begin position="114"/>
        <end position="139"/>
    </location>
</feature>
<evidence type="ECO:0000256" key="1">
    <source>
        <dbReference type="SAM" id="Phobius"/>
    </source>
</evidence>
<evidence type="ECO:0000313" key="2">
    <source>
        <dbReference type="EMBL" id="KDR67292.1"/>
    </source>
</evidence>
<keyword evidence="1" id="KW-0472">Membrane</keyword>
<reference evidence="3" key="1">
    <citation type="journal article" date="2014" name="Proc. Natl. Acad. Sci. U.S.A.">
        <title>Extensive sampling of basidiomycete genomes demonstrates inadequacy of the white-rot/brown-rot paradigm for wood decay fungi.</title>
        <authorList>
            <person name="Riley R."/>
            <person name="Salamov A.A."/>
            <person name="Brown D.W."/>
            <person name="Nagy L.G."/>
            <person name="Floudas D."/>
            <person name="Held B.W."/>
            <person name="Levasseur A."/>
            <person name="Lombard V."/>
            <person name="Morin E."/>
            <person name="Otillar R."/>
            <person name="Lindquist E.A."/>
            <person name="Sun H."/>
            <person name="LaButti K.M."/>
            <person name="Schmutz J."/>
            <person name="Jabbour D."/>
            <person name="Luo H."/>
            <person name="Baker S.E."/>
            <person name="Pisabarro A.G."/>
            <person name="Walton J.D."/>
            <person name="Blanchette R.A."/>
            <person name="Henrissat B."/>
            <person name="Martin F."/>
            <person name="Cullen D."/>
            <person name="Hibbett D.S."/>
            <person name="Grigoriev I.V."/>
        </authorList>
    </citation>
    <scope>NUCLEOTIDE SEQUENCE [LARGE SCALE GENOMIC DNA]</scope>
    <source>
        <strain evidence="3">CBS 339.88</strain>
    </source>
</reference>
<proteinExistence type="predicted"/>
<keyword evidence="3" id="KW-1185">Reference proteome</keyword>
<dbReference type="OrthoDB" id="3349377at2759"/>
<keyword evidence="1" id="KW-1133">Transmembrane helix</keyword>
<gene>
    <name evidence="2" type="ORF">GALMADRAFT_1127483</name>
</gene>